<feature type="domain" description="FAD-binding" evidence="5">
    <location>
        <begin position="391"/>
        <end position="453"/>
    </location>
</feature>
<feature type="domain" description="FAD-binding" evidence="5">
    <location>
        <begin position="82"/>
        <end position="252"/>
    </location>
</feature>
<accession>A0A8H6T1G8</accession>
<protein>
    <submittedName>
        <fullName evidence="6">FAD/NAD(P)-binding domain-containing protein</fullName>
    </submittedName>
</protein>
<evidence type="ECO:0000259" key="5">
    <source>
        <dbReference type="Pfam" id="PF01494"/>
    </source>
</evidence>
<gene>
    <name evidence="6" type="ORF">MIND_00402000</name>
</gene>
<proteinExistence type="predicted"/>
<organism evidence="6 7">
    <name type="scientific">Mycena indigotica</name>
    <dbReference type="NCBI Taxonomy" id="2126181"/>
    <lineage>
        <taxon>Eukaryota</taxon>
        <taxon>Fungi</taxon>
        <taxon>Dikarya</taxon>
        <taxon>Basidiomycota</taxon>
        <taxon>Agaricomycotina</taxon>
        <taxon>Agaricomycetes</taxon>
        <taxon>Agaricomycetidae</taxon>
        <taxon>Agaricales</taxon>
        <taxon>Marasmiineae</taxon>
        <taxon>Mycenaceae</taxon>
        <taxon>Mycena</taxon>
    </lineage>
</organism>
<evidence type="ECO:0000313" key="6">
    <source>
        <dbReference type="EMBL" id="KAF7310280.1"/>
    </source>
</evidence>
<evidence type="ECO:0000256" key="4">
    <source>
        <dbReference type="ARBA" id="ARBA00023027"/>
    </source>
</evidence>
<dbReference type="GeneID" id="59343361"/>
<name>A0A8H6T1G8_9AGAR</name>
<dbReference type="PANTHER" id="PTHR43476">
    <property type="entry name" value="3-(3-HYDROXY-PHENYL)PROPIONATE/3-HYDROXYCINNAMIC ACID HYDROXYLASE"/>
    <property type="match status" value="1"/>
</dbReference>
<dbReference type="EMBL" id="JACAZF010000003">
    <property type="protein sequence ID" value="KAF7310280.1"/>
    <property type="molecule type" value="Genomic_DNA"/>
</dbReference>
<dbReference type="Proteomes" id="UP000636479">
    <property type="component" value="Unassembled WGS sequence"/>
</dbReference>
<dbReference type="SUPFAM" id="SSF51905">
    <property type="entry name" value="FAD/NAD(P)-binding domain"/>
    <property type="match status" value="1"/>
</dbReference>
<dbReference type="InterPro" id="IPR050631">
    <property type="entry name" value="PheA/TfdB_FAD_monoxygenase"/>
</dbReference>
<sequence>MRTADGPGLLTAKAAALSSLTDILHQSPALHHCRIAVAAGSRDNGYSADIYAPLPPTRPFIAPPSPSQLREMPAETALPEATTVCVVGAGPSGMACALGLAARSIPVVLVDALEAGHNSSRAIGIQASALEALNATHPQLVTDLLSDGIPSKTFTTIDLAERELLRLRLYDLAQYTQFPFMLLLTQHKAERRMRAALSAAGVPIHWNTRVTSYTPSDAGHVVSFASGQTLTARYVVGADGHHSTIRFLAGIALLNPLTRQPSAPSPADPSFVVADVLLAEPIPPNLPRDRIQIMVGGGGMVLSAPLLSDSPNPRKKNFFRLYLGVGETPPSSPDLAYVQAILDTRGPGAVVKTEHGVVKVEELLHAARYRTRPALVEKMVQRAEGREAWTVLIGDAAHGNAPAGGQGMALGICDGAELAAAIHEHLTAPAGPGPDAMDVYAARRHAVAYQVVTLVEDIMQVEKGGMDWKSRARNNVIWAAGRVAPVNRLLAWKISGLGNKDIKGKV</sequence>
<evidence type="ECO:0000256" key="3">
    <source>
        <dbReference type="ARBA" id="ARBA00023002"/>
    </source>
</evidence>
<dbReference type="OrthoDB" id="10016252at2759"/>
<keyword evidence="2" id="KW-0274">FAD</keyword>
<keyword evidence="1" id="KW-0285">Flavoprotein</keyword>
<dbReference type="GO" id="GO:0016491">
    <property type="term" value="F:oxidoreductase activity"/>
    <property type="evidence" value="ECO:0007669"/>
    <property type="project" value="UniProtKB-KW"/>
</dbReference>
<dbReference type="InterPro" id="IPR036188">
    <property type="entry name" value="FAD/NAD-bd_sf"/>
</dbReference>
<reference evidence="6" key="1">
    <citation type="submission" date="2020-05" db="EMBL/GenBank/DDBJ databases">
        <title>Mycena genomes resolve the evolution of fungal bioluminescence.</title>
        <authorList>
            <person name="Tsai I.J."/>
        </authorList>
    </citation>
    <scope>NUCLEOTIDE SEQUENCE</scope>
    <source>
        <strain evidence="6">171206Taipei</strain>
    </source>
</reference>
<dbReference type="InterPro" id="IPR002938">
    <property type="entry name" value="FAD-bd"/>
</dbReference>
<dbReference type="AlphaFoldDB" id="A0A8H6T1G8"/>
<dbReference type="Pfam" id="PF01494">
    <property type="entry name" value="FAD_binding_3"/>
    <property type="match status" value="2"/>
</dbReference>
<dbReference type="Gene3D" id="3.50.50.60">
    <property type="entry name" value="FAD/NAD(P)-binding domain"/>
    <property type="match status" value="2"/>
</dbReference>
<keyword evidence="4" id="KW-0520">NAD</keyword>
<evidence type="ECO:0000313" key="7">
    <source>
        <dbReference type="Proteomes" id="UP000636479"/>
    </source>
</evidence>
<comment type="caution">
    <text evidence="6">The sequence shown here is derived from an EMBL/GenBank/DDBJ whole genome shotgun (WGS) entry which is preliminary data.</text>
</comment>
<dbReference type="PANTHER" id="PTHR43476:SF4">
    <property type="entry name" value="BLR0106 PROTEIN"/>
    <property type="match status" value="1"/>
</dbReference>
<keyword evidence="3" id="KW-0560">Oxidoreductase</keyword>
<evidence type="ECO:0000256" key="1">
    <source>
        <dbReference type="ARBA" id="ARBA00022630"/>
    </source>
</evidence>
<dbReference type="GO" id="GO:0071949">
    <property type="term" value="F:FAD binding"/>
    <property type="evidence" value="ECO:0007669"/>
    <property type="project" value="InterPro"/>
</dbReference>
<evidence type="ECO:0000256" key="2">
    <source>
        <dbReference type="ARBA" id="ARBA00022827"/>
    </source>
</evidence>
<dbReference type="RefSeq" id="XP_037223730.1">
    <property type="nucleotide sequence ID" value="XM_037360845.1"/>
</dbReference>
<keyword evidence="7" id="KW-1185">Reference proteome</keyword>
<dbReference type="PRINTS" id="PR00420">
    <property type="entry name" value="RNGMNOXGNASE"/>
</dbReference>